<dbReference type="PANTHER" id="PTHR43684:SF1">
    <property type="entry name" value="ENOYL-COA DELTA ISOMERASE 2"/>
    <property type="match status" value="1"/>
</dbReference>
<dbReference type="Proteomes" id="UP000410492">
    <property type="component" value="Unassembled WGS sequence"/>
</dbReference>
<dbReference type="InterPro" id="IPR051053">
    <property type="entry name" value="ECH/Chromodomain_protein"/>
</dbReference>
<evidence type="ECO:0000256" key="1">
    <source>
        <dbReference type="ARBA" id="ARBA00004275"/>
    </source>
</evidence>
<dbReference type="CDD" id="cd06558">
    <property type="entry name" value="crotonase-like"/>
    <property type="match status" value="1"/>
</dbReference>
<accession>A0A653DFZ7</accession>
<dbReference type="GO" id="GO:0005777">
    <property type="term" value="C:peroxisome"/>
    <property type="evidence" value="ECO:0007669"/>
    <property type="project" value="UniProtKB-SubCell"/>
</dbReference>
<keyword evidence="2" id="KW-0576">Peroxisome</keyword>
<evidence type="ECO:0000256" key="2">
    <source>
        <dbReference type="ARBA" id="ARBA00023140"/>
    </source>
</evidence>
<dbReference type="InterPro" id="IPR014748">
    <property type="entry name" value="Enoyl-CoA_hydra_C"/>
</dbReference>
<dbReference type="EMBL" id="CAACVG010011916">
    <property type="protein sequence ID" value="VEN59135.1"/>
    <property type="molecule type" value="Genomic_DNA"/>
</dbReference>
<evidence type="ECO:0000256" key="3">
    <source>
        <dbReference type="ARBA" id="ARBA00023235"/>
    </source>
</evidence>
<dbReference type="InterPro" id="IPR001753">
    <property type="entry name" value="Enoyl-CoA_hydra/iso"/>
</dbReference>
<reference evidence="4 5" key="1">
    <citation type="submission" date="2019-01" db="EMBL/GenBank/DDBJ databases">
        <authorList>
            <person name="Sayadi A."/>
        </authorList>
    </citation>
    <scope>NUCLEOTIDE SEQUENCE [LARGE SCALE GENOMIC DNA]</scope>
</reference>
<organism evidence="4 5">
    <name type="scientific">Callosobruchus maculatus</name>
    <name type="common">Southern cowpea weevil</name>
    <name type="synonym">Pulse bruchid</name>
    <dbReference type="NCBI Taxonomy" id="64391"/>
    <lineage>
        <taxon>Eukaryota</taxon>
        <taxon>Metazoa</taxon>
        <taxon>Ecdysozoa</taxon>
        <taxon>Arthropoda</taxon>
        <taxon>Hexapoda</taxon>
        <taxon>Insecta</taxon>
        <taxon>Pterygota</taxon>
        <taxon>Neoptera</taxon>
        <taxon>Endopterygota</taxon>
        <taxon>Coleoptera</taxon>
        <taxon>Polyphaga</taxon>
        <taxon>Cucujiformia</taxon>
        <taxon>Chrysomeloidea</taxon>
        <taxon>Chrysomelidae</taxon>
        <taxon>Bruchinae</taxon>
        <taxon>Bruchini</taxon>
        <taxon>Callosobruchus</taxon>
    </lineage>
</organism>
<dbReference type="Gene3D" id="1.10.12.10">
    <property type="entry name" value="Lyase 2-enoyl-coa Hydratase, Chain A, domain 2"/>
    <property type="match status" value="1"/>
</dbReference>
<dbReference type="Pfam" id="PF00378">
    <property type="entry name" value="ECH_1"/>
    <property type="match status" value="1"/>
</dbReference>
<dbReference type="SUPFAM" id="SSF52096">
    <property type="entry name" value="ClpP/crotonase"/>
    <property type="match status" value="1"/>
</dbReference>
<keyword evidence="5" id="KW-1185">Reference proteome</keyword>
<proteinExistence type="predicted"/>
<evidence type="ECO:0000313" key="4">
    <source>
        <dbReference type="EMBL" id="VEN59135.1"/>
    </source>
</evidence>
<dbReference type="InterPro" id="IPR029045">
    <property type="entry name" value="ClpP/crotonase-like_dom_sf"/>
</dbReference>
<dbReference type="Gene3D" id="3.90.226.10">
    <property type="entry name" value="2-enoyl-CoA Hydratase, Chain A, domain 1"/>
    <property type="match status" value="1"/>
</dbReference>
<gene>
    <name evidence="4" type="ORF">CALMAC_LOCUS17275</name>
</gene>
<keyword evidence="3" id="KW-0413">Isomerase</keyword>
<name>A0A653DFZ7_CALMS</name>
<dbReference type="PANTHER" id="PTHR43684">
    <property type="match status" value="1"/>
</dbReference>
<protein>
    <recommendedName>
        <fullName evidence="6">Enoyl-CoA delta isomerase 2, mitochondrial</fullName>
    </recommendedName>
</protein>
<dbReference type="GO" id="GO:0004165">
    <property type="term" value="F:delta(3)-delta(2)-enoyl-CoA isomerase activity"/>
    <property type="evidence" value="ECO:0007669"/>
    <property type="project" value="UniProtKB-ARBA"/>
</dbReference>
<dbReference type="OrthoDB" id="409763at2759"/>
<sequence>MGDLIITCQKGIRLIKLNRTNKKNAMNPAMYKQITKLLKEDSSDDNIVVTIITASGDYFSSGNDLKSAMDGTVDVSERLSIVEDMVDAFISYPKPLIAVVNGPAIGIGATMVALCDVVYASDRATFSTPFVHIGLVAEGTSSYSFPFNIGRSKASEMLLLGEKVTAQEAYHFGLVAKIVPDSQLESFIQSLYKYGELPVRIVKANKKLIMQNFKDILYESNKREIQELTKCVLAEDFPEIMMRALPKKSKL</sequence>
<evidence type="ECO:0000313" key="5">
    <source>
        <dbReference type="Proteomes" id="UP000410492"/>
    </source>
</evidence>
<comment type="subcellular location">
    <subcellularLocation>
        <location evidence="1">Peroxisome</location>
    </subcellularLocation>
</comment>
<dbReference type="AlphaFoldDB" id="A0A653DFZ7"/>
<evidence type="ECO:0008006" key="6">
    <source>
        <dbReference type="Google" id="ProtNLM"/>
    </source>
</evidence>